<dbReference type="AlphaFoldDB" id="A0A6J7QIZ9"/>
<dbReference type="Pfam" id="PF05768">
    <property type="entry name" value="Glrx-like"/>
    <property type="match status" value="1"/>
</dbReference>
<protein>
    <submittedName>
        <fullName evidence="2">Unannotated protein</fullName>
    </submittedName>
</protein>
<organism evidence="2">
    <name type="scientific">freshwater metagenome</name>
    <dbReference type="NCBI Taxonomy" id="449393"/>
    <lineage>
        <taxon>unclassified sequences</taxon>
        <taxon>metagenomes</taxon>
        <taxon>ecological metagenomes</taxon>
    </lineage>
</organism>
<dbReference type="EMBL" id="CAFBPU010000001">
    <property type="protein sequence ID" value="CAB5017668.1"/>
    <property type="molecule type" value="Genomic_DNA"/>
</dbReference>
<sequence>MSESTSGGGSGAHDDHLSRTARVTLVGKPGCHLCEDARVVIEQVCSELGETFVELSILEHPDLADQYWELIPVVLVDGAQHDFYRVDPVRLRAALARPH</sequence>
<evidence type="ECO:0000313" key="2">
    <source>
        <dbReference type="EMBL" id="CAB5017668.1"/>
    </source>
</evidence>
<reference evidence="2" key="1">
    <citation type="submission" date="2020-05" db="EMBL/GenBank/DDBJ databases">
        <authorList>
            <person name="Chiriac C."/>
            <person name="Salcher M."/>
            <person name="Ghai R."/>
            <person name="Kavagutti S V."/>
        </authorList>
    </citation>
    <scope>NUCLEOTIDE SEQUENCE</scope>
</reference>
<name>A0A6J7QIZ9_9ZZZZ</name>
<dbReference type="InterPro" id="IPR008554">
    <property type="entry name" value="Glutaredoxin-like"/>
</dbReference>
<dbReference type="InterPro" id="IPR036249">
    <property type="entry name" value="Thioredoxin-like_sf"/>
</dbReference>
<dbReference type="SUPFAM" id="SSF52833">
    <property type="entry name" value="Thioredoxin-like"/>
    <property type="match status" value="1"/>
</dbReference>
<dbReference type="EMBL" id="CAFBIZ010000061">
    <property type="protein sequence ID" value="CAB4848550.1"/>
    <property type="molecule type" value="Genomic_DNA"/>
</dbReference>
<accession>A0A6J7QIZ9</accession>
<proteinExistence type="predicted"/>
<dbReference type="Gene3D" id="3.40.30.10">
    <property type="entry name" value="Glutaredoxin"/>
    <property type="match status" value="1"/>
</dbReference>
<gene>
    <name evidence="1" type="ORF">UFOPK3268_00628</name>
    <name evidence="2" type="ORF">UFOPK4150_00044</name>
</gene>
<evidence type="ECO:0000313" key="1">
    <source>
        <dbReference type="EMBL" id="CAB4848550.1"/>
    </source>
</evidence>